<accession>A0A5B7J922</accession>
<dbReference type="Proteomes" id="UP000324222">
    <property type="component" value="Unassembled WGS sequence"/>
</dbReference>
<name>A0A5B7J922_PORTR</name>
<gene>
    <name evidence="2" type="ORF">E2C01_083828</name>
</gene>
<sequence length="72" mass="8572">MKEQVEEWAECRKVEWAGVGWSGLGGRQRETRPEEEEEEEEEESKRRLHPSHPNKVADNREDKGRIEKVKEK</sequence>
<reference evidence="2 3" key="1">
    <citation type="submission" date="2019-05" db="EMBL/GenBank/DDBJ databases">
        <title>Another draft genome of Portunus trituberculatus and its Hox gene families provides insights of decapod evolution.</title>
        <authorList>
            <person name="Jeong J.-H."/>
            <person name="Song I."/>
            <person name="Kim S."/>
            <person name="Choi T."/>
            <person name="Kim D."/>
            <person name="Ryu S."/>
            <person name="Kim W."/>
        </authorList>
    </citation>
    <scope>NUCLEOTIDE SEQUENCE [LARGE SCALE GENOMIC DNA]</scope>
    <source>
        <tissue evidence="2">Muscle</tissue>
    </source>
</reference>
<keyword evidence="3" id="KW-1185">Reference proteome</keyword>
<protein>
    <submittedName>
        <fullName evidence="2">Uncharacterized protein</fullName>
    </submittedName>
</protein>
<feature type="region of interest" description="Disordered" evidence="1">
    <location>
        <begin position="20"/>
        <end position="72"/>
    </location>
</feature>
<comment type="caution">
    <text evidence="2">The sequence shown here is derived from an EMBL/GenBank/DDBJ whole genome shotgun (WGS) entry which is preliminary data.</text>
</comment>
<organism evidence="2 3">
    <name type="scientific">Portunus trituberculatus</name>
    <name type="common">Swimming crab</name>
    <name type="synonym">Neptunus trituberculatus</name>
    <dbReference type="NCBI Taxonomy" id="210409"/>
    <lineage>
        <taxon>Eukaryota</taxon>
        <taxon>Metazoa</taxon>
        <taxon>Ecdysozoa</taxon>
        <taxon>Arthropoda</taxon>
        <taxon>Crustacea</taxon>
        <taxon>Multicrustacea</taxon>
        <taxon>Malacostraca</taxon>
        <taxon>Eumalacostraca</taxon>
        <taxon>Eucarida</taxon>
        <taxon>Decapoda</taxon>
        <taxon>Pleocyemata</taxon>
        <taxon>Brachyura</taxon>
        <taxon>Eubrachyura</taxon>
        <taxon>Portunoidea</taxon>
        <taxon>Portunidae</taxon>
        <taxon>Portuninae</taxon>
        <taxon>Portunus</taxon>
    </lineage>
</organism>
<dbReference type="EMBL" id="VSRR010079311">
    <property type="protein sequence ID" value="MPC88904.1"/>
    <property type="molecule type" value="Genomic_DNA"/>
</dbReference>
<feature type="compositionally biased region" description="Acidic residues" evidence="1">
    <location>
        <begin position="33"/>
        <end position="42"/>
    </location>
</feature>
<dbReference type="AlphaFoldDB" id="A0A5B7J922"/>
<evidence type="ECO:0000256" key="1">
    <source>
        <dbReference type="SAM" id="MobiDB-lite"/>
    </source>
</evidence>
<evidence type="ECO:0000313" key="2">
    <source>
        <dbReference type="EMBL" id="MPC88904.1"/>
    </source>
</evidence>
<evidence type="ECO:0000313" key="3">
    <source>
        <dbReference type="Proteomes" id="UP000324222"/>
    </source>
</evidence>
<proteinExistence type="predicted"/>
<feature type="compositionally biased region" description="Basic and acidic residues" evidence="1">
    <location>
        <begin position="55"/>
        <end position="72"/>
    </location>
</feature>